<accession>A0AAN0YME9</accession>
<organism evidence="1 2">
    <name type="scientific">Parageobacillus thermoglucosidasius</name>
    <name type="common">Geobacillus thermoglucosidasius</name>
    <dbReference type="NCBI Taxonomy" id="1426"/>
    <lineage>
        <taxon>Bacteria</taxon>
        <taxon>Bacillati</taxon>
        <taxon>Bacillota</taxon>
        <taxon>Bacilli</taxon>
        <taxon>Bacillales</taxon>
        <taxon>Anoxybacillaceae</taxon>
        <taxon>Parageobacillus</taxon>
    </lineage>
</organism>
<dbReference type="KEGG" id="ptl:AOT13_04200"/>
<proteinExistence type="predicted"/>
<evidence type="ECO:0000313" key="2">
    <source>
        <dbReference type="Proteomes" id="UP000093052"/>
    </source>
</evidence>
<keyword evidence="2" id="KW-1185">Reference proteome</keyword>
<name>A0AAN0YME9_PARTM</name>
<evidence type="ECO:0000313" key="1">
    <source>
        <dbReference type="EMBL" id="ANZ29376.1"/>
    </source>
</evidence>
<dbReference type="EMBL" id="CP016622">
    <property type="protein sequence ID" value="ANZ29376.1"/>
    <property type="molecule type" value="Genomic_DNA"/>
</dbReference>
<protein>
    <submittedName>
        <fullName evidence="1">Uncharacterized protein</fullName>
    </submittedName>
</protein>
<gene>
    <name evidence="1" type="ORF">BCV53_04215</name>
</gene>
<sequence length="64" mass="7545">MANQRREMPVFFWRRKPGNCNIYFLKKVAMKLLNSIYNKAASGQNRTIHLDGKLHAWISASFKF</sequence>
<reference evidence="2" key="1">
    <citation type="journal article" date="2016" name="Genome Announc.">
        <title>Complete Genome Sequence of Geobacillus thermoglucosidasius NCIMB 11955, the Progenitor of a Bioethanol Production Strain.</title>
        <authorList>
            <person name="Sheng L."/>
            <person name="Zhang Y."/>
            <person name="Minton N.P."/>
        </authorList>
    </citation>
    <scope>NUCLEOTIDE SEQUENCE [LARGE SCALE GENOMIC DNA]</scope>
    <source>
        <strain evidence="2">NCIMB 11955</strain>
    </source>
</reference>
<dbReference type="Proteomes" id="UP000093052">
    <property type="component" value="Chromosome"/>
</dbReference>
<dbReference type="AlphaFoldDB" id="A0AAN0YME9"/>